<dbReference type="InterPro" id="IPR051897">
    <property type="entry name" value="PG-associated_BURP"/>
</dbReference>
<evidence type="ECO:0000256" key="2">
    <source>
        <dbReference type="ARBA" id="ARBA00004271"/>
    </source>
</evidence>
<accession>A0A803L8N5</accession>
<dbReference type="PANTHER" id="PTHR31458">
    <property type="entry name" value="POLYGALACTURONASE 1 BETA-LIKE PROTEIN 2"/>
    <property type="match status" value="1"/>
</dbReference>
<evidence type="ECO:0000256" key="5">
    <source>
        <dbReference type="ARBA" id="ARBA00022729"/>
    </source>
</evidence>
<comment type="subcellular location">
    <subcellularLocation>
        <location evidence="1">Secreted</location>
        <location evidence="1">Cell wall</location>
    </subcellularLocation>
    <subcellularLocation>
        <location evidence="2">Secreted</location>
        <location evidence="2">Extracellular space</location>
        <location evidence="2">Apoplast</location>
    </subcellularLocation>
</comment>
<sequence length="623" mass="68413">MSKPLNLHLILFLFSYLFLHVSFATDEHKQNPFTPKASLIRYWNTHISNNLPQPTFLISKASPLNAVDTAFFTKLASENTLNTRLSTFCSAANLFCDFDTSLQTHRRPLTPPHKDDANFASYNNKQFTTYGGSRVGGADTFKNYSDNINMPVNSFTRYSPNTAGHGERFTSYSDNGNVANDSFSSYGAGATGGLGEFKSYESNVNVPNLKFSSYSSNGNNHKQSFSSYTENTNSGTEVFTSYGKNGNGVPTEFNNYGKSSNIVGSTFASYGQLANAANDSFKGYSSSANNPHSTFKNYGAKVSSGVERFENYRDEANVGDDTFQNYLRDSTSTKASFVNYGKSFNQGLDKFKGYGKGAVNRQIEFKTYGVNNSFSGYADKKGVSFTGYTQSVPQGGKLVNKWVEEGKFFRESLLKPGTIMKMPDIKDKMPKRSFLPRVISSKLPFSTSKLGDLRGTFKAKENSTLERIIVNALGECERPSSPGETKQCVASVEDMIDFVISVLGDNVAVRTTKNVNGSGKQVVIGSVRGINRGKVTKSVSCHQSLLPYLLYYCHSVPKVRVYEADILDKKSKAKINQGVAICHLDTSAWSAGHGAFLSLGSGPGLIEVCHWIFENDMTWAVAD</sequence>
<evidence type="ECO:0000256" key="1">
    <source>
        <dbReference type="ARBA" id="ARBA00004191"/>
    </source>
</evidence>
<dbReference type="InterPro" id="IPR004873">
    <property type="entry name" value="BURP_dom"/>
</dbReference>
<evidence type="ECO:0000259" key="8">
    <source>
        <dbReference type="PROSITE" id="PS51277"/>
    </source>
</evidence>
<dbReference type="GO" id="GO:0048046">
    <property type="term" value="C:apoplast"/>
    <property type="evidence" value="ECO:0007669"/>
    <property type="project" value="UniProtKB-SubCell"/>
</dbReference>
<evidence type="ECO:0000256" key="7">
    <source>
        <dbReference type="SAM" id="SignalP"/>
    </source>
</evidence>
<gene>
    <name evidence="9" type="primary">LOC110700406</name>
</gene>
<evidence type="ECO:0000313" key="10">
    <source>
        <dbReference type="Proteomes" id="UP000596660"/>
    </source>
</evidence>
<reference evidence="9" key="1">
    <citation type="journal article" date="2017" name="Nature">
        <title>The genome of Chenopodium quinoa.</title>
        <authorList>
            <person name="Jarvis D.E."/>
            <person name="Ho Y.S."/>
            <person name="Lightfoot D.J."/>
            <person name="Schmoeckel S.M."/>
            <person name="Li B."/>
            <person name="Borm T.J.A."/>
            <person name="Ohyanagi H."/>
            <person name="Mineta K."/>
            <person name="Michell C.T."/>
            <person name="Saber N."/>
            <person name="Kharbatia N.M."/>
            <person name="Rupper R.R."/>
            <person name="Sharp A.R."/>
            <person name="Dally N."/>
            <person name="Boughton B.A."/>
            <person name="Woo Y.H."/>
            <person name="Gao G."/>
            <person name="Schijlen E.G.W.M."/>
            <person name="Guo X."/>
            <person name="Momin A.A."/>
            <person name="Negrao S."/>
            <person name="Al-Babili S."/>
            <person name="Gehring C."/>
            <person name="Roessner U."/>
            <person name="Jung C."/>
            <person name="Murphy K."/>
            <person name="Arold S.T."/>
            <person name="Gojobori T."/>
            <person name="van der Linden C.G."/>
            <person name="van Loo E.N."/>
            <person name="Jellen E.N."/>
            <person name="Maughan P.J."/>
            <person name="Tester M."/>
        </authorList>
    </citation>
    <scope>NUCLEOTIDE SEQUENCE [LARGE SCALE GENOMIC DNA]</scope>
    <source>
        <strain evidence="9">cv. PI 614886</strain>
    </source>
</reference>
<keyword evidence="5 7" id="KW-0732">Signal</keyword>
<proteinExistence type="predicted"/>
<keyword evidence="3" id="KW-0964">Secreted</keyword>
<dbReference type="Gramene" id="AUR62008224-RA">
    <property type="protein sequence ID" value="AUR62008224-RA:cds"/>
    <property type="gene ID" value="AUR62008224"/>
</dbReference>
<dbReference type="AlphaFoldDB" id="A0A803L8N5"/>
<keyword evidence="4" id="KW-0052">Apoplast</keyword>
<dbReference type="Pfam" id="PF03181">
    <property type="entry name" value="BURP"/>
    <property type="match status" value="1"/>
</dbReference>
<name>A0A803L8N5_CHEQI</name>
<dbReference type="OrthoDB" id="773062at2759"/>
<dbReference type="SMART" id="SM01045">
    <property type="entry name" value="BURP"/>
    <property type="match status" value="1"/>
</dbReference>
<evidence type="ECO:0000256" key="4">
    <source>
        <dbReference type="ARBA" id="ARBA00022523"/>
    </source>
</evidence>
<dbReference type="PANTHER" id="PTHR31458:SF2">
    <property type="entry name" value="POLYGALACTURONASE 1 BETA-LIKE PROTEIN 2"/>
    <property type="match status" value="1"/>
</dbReference>
<keyword evidence="3" id="KW-0134">Cell wall</keyword>
<evidence type="ECO:0000256" key="6">
    <source>
        <dbReference type="ARBA" id="ARBA00023180"/>
    </source>
</evidence>
<evidence type="ECO:0000313" key="9">
    <source>
        <dbReference type="EnsemblPlants" id="AUR62008224-RA:cds"/>
    </source>
</evidence>
<dbReference type="Proteomes" id="UP000596660">
    <property type="component" value="Unplaced"/>
</dbReference>
<dbReference type="PROSITE" id="PS51277">
    <property type="entry name" value="BURP"/>
    <property type="match status" value="1"/>
</dbReference>
<dbReference type="GeneID" id="110700406"/>
<feature type="domain" description="BURP" evidence="8">
    <location>
        <begin position="408"/>
        <end position="622"/>
    </location>
</feature>
<dbReference type="KEGG" id="cqi:110700406"/>
<protein>
    <recommendedName>
        <fullName evidence="8">BURP domain-containing protein</fullName>
    </recommendedName>
</protein>
<dbReference type="RefSeq" id="XP_021733640.1">
    <property type="nucleotide sequence ID" value="XM_021877948.1"/>
</dbReference>
<keyword evidence="10" id="KW-1185">Reference proteome</keyword>
<reference evidence="9" key="2">
    <citation type="submission" date="2021-03" db="UniProtKB">
        <authorList>
            <consortium name="EnsemblPlants"/>
        </authorList>
    </citation>
    <scope>IDENTIFICATION</scope>
</reference>
<evidence type="ECO:0000256" key="3">
    <source>
        <dbReference type="ARBA" id="ARBA00022512"/>
    </source>
</evidence>
<keyword evidence="6" id="KW-0325">Glycoprotein</keyword>
<organism evidence="9 10">
    <name type="scientific">Chenopodium quinoa</name>
    <name type="common">Quinoa</name>
    <dbReference type="NCBI Taxonomy" id="63459"/>
    <lineage>
        <taxon>Eukaryota</taxon>
        <taxon>Viridiplantae</taxon>
        <taxon>Streptophyta</taxon>
        <taxon>Embryophyta</taxon>
        <taxon>Tracheophyta</taxon>
        <taxon>Spermatophyta</taxon>
        <taxon>Magnoliopsida</taxon>
        <taxon>eudicotyledons</taxon>
        <taxon>Gunneridae</taxon>
        <taxon>Pentapetalae</taxon>
        <taxon>Caryophyllales</taxon>
        <taxon>Chenopodiaceae</taxon>
        <taxon>Chenopodioideae</taxon>
        <taxon>Atripliceae</taxon>
        <taxon>Chenopodium</taxon>
    </lineage>
</organism>
<dbReference type="EnsemblPlants" id="AUR62008224-RA">
    <property type="protein sequence ID" value="AUR62008224-RA:cds"/>
    <property type="gene ID" value="AUR62008224"/>
</dbReference>
<feature type="chain" id="PRO_5031536708" description="BURP domain-containing protein" evidence="7">
    <location>
        <begin position="25"/>
        <end position="623"/>
    </location>
</feature>
<dbReference type="OMA" id="MTWAMAD"/>
<feature type="signal peptide" evidence="7">
    <location>
        <begin position="1"/>
        <end position="24"/>
    </location>
</feature>